<organism evidence="1">
    <name type="scientific">mine drainage metagenome</name>
    <dbReference type="NCBI Taxonomy" id="410659"/>
    <lineage>
        <taxon>unclassified sequences</taxon>
        <taxon>metagenomes</taxon>
        <taxon>ecological metagenomes</taxon>
    </lineage>
</organism>
<dbReference type="EMBL" id="MLJW01000031">
    <property type="protein sequence ID" value="OIR08554.1"/>
    <property type="molecule type" value="Genomic_DNA"/>
</dbReference>
<comment type="caution">
    <text evidence="1">The sequence shown here is derived from an EMBL/GenBank/DDBJ whole genome shotgun (WGS) entry which is preliminary data.</text>
</comment>
<dbReference type="AlphaFoldDB" id="A0A1J5SJE7"/>
<reference evidence="1" key="1">
    <citation type="submission" date="2016-10" db="EMBL/GenBank/DDBJ databases">
        <title>Sequence of Gallionella enrichment culture.</title>
        <authorList>
            <person name="Poehlein A."/>
            <person name="Muehling M."/>
            <person name="Daniel R."/>
        </authorList>
    </citation>
    <scope>NUCLEOTIDE SEQUENCE</scope>
</reference>
<protein>
    <submittedName>
        <fullName evidence="1">Uncharacterized protein</fullName>
    </submittedName>
</protein>
<sequence>MARTLLFLSADYFQASIWQSGRLGAARYFSNDANGRENFSAFLKMHRHPAYLLVDVIEEDFRLEIVPHLSGSSRKDLLARKFEQFYRGTSFRQALLLQRQAEGRRDDEMLFSALTNPQRISPWLDTLLSNHIPLAGIYSLPSISSPLLKAAPSDHVLLLSWEKDAGLRQTYFNNRRLHFSRLIPINENSTFSDTVASETPRTQQYLKSLSLPPPGETLDVYIICDANDRVALQSRLEGDNELHYTFLDIQELGKRFKAKNEYTTSDATPLLLHLLASKAPGSHYANSEHMHFHLLWQLKRILFGIAAVTTLFSLLLSGTEFFQGRDYVSQTEPFNIQAEFIRQQTQQVQRAFANTTVPATDMKTAVLLTRKLNQYTPPPELILNELTLALDQFTQIAVNKLAWEASAADAAPSAYPAHVITLDGSLNGFGSDYRKALAYLDRFQQALTQRGYTVSVAKQPLDISPKGSISGDSRKNDGSPEQFTLKIIWRQKE</sequence>
<accession>A0A1J5SJE7</accession>
<gene>
    <name evidence="1" type="ORF">GALL_93480</name>
</gene>
<evidence type="ECO:0000313" key="1">
    <source>
        <dbReference type="EMBL" id="OIR08554.1"/>
    </source>
</evidence>
<name>A0A1J5SJE7_9ZZZZ</name>
<proteinExistence type="predicted"/>